<dbReference type="PANTHER" id="PTHR11690">
    <property type="entry name" value="AMILORIDE-SENSITIVE SODIUM CHANNEL-RELATED"/>
    <property type="match status" value="1"/>
</dbReference>
<keyword evidence="5 13" id="KW-0812">Transmembrane</keyword>
<dbReference type="PRINTS" id="PR01078">
    <property type="entry name" value="AMINACHANNEL"/>
</dbReference>
<evidence type="ECO:0000256" key="13">
    <source>
        <dbReference type="RuleBase" id="RU000679"/>
    </source>
</evidence>
<name>A0A914D1S8_9BILA</name>
<evidence type="ECO:0000256" key="3">
    <source>
        <dbReference type="ARBA" id="ARBA00022448"/>
    </source>
</evidence>
<evidence type="ECO:0000256" key="12">
    <source>
        <dbReference type="ARBA" id="ARBA00023303"/>
    </source>
</evidence>
<comment type="subcellular location">
    <subcellularLocation>
        <location evidence="1">Membrane</location>
        <topology evidence="1">Multi-pass membrane protein</topology>
    </subcellularLocation>
</comment>
<evidence type="ECO:0000256" key="14">
    <source>
        <dbReference type="SAM" id="Phobius"/>
    </source>
</evidence>
<evidence type="ECO:0000256" key="1">
    <source>
        <dbReference type="ARBA" id="ARBA00004141"/>
    </source>
</evidence>
<reference evidence="16" key="1">
    <citation type="submission" date="2022-11" db="UniProtKB">
        <authorList>
            <consortium name="WormBaseParasite"/>
        </authorList>
    </citation>
    <scope>IDENTIFICATION</scope>
</reference>
<evidence type="ECO:0000256" key="5">
    <source>
        <dbReference type="ARBA" id="ARBA00022692"/>
    </source>
</evidence>
<dbReference type="PANTHER" id="PTHR11690:SF282">
    <property type="entry name" value="DEGENERIN-LIKE PROTEIN ASIC-1"/>
    <property type="match status" value="1"/>
</dbReference>
<protein>
    <submittedName>
        <fullName evidence="16">Uncharacterized protein</fullName>
    </submittedName>
</protein>
<dbReference type="GO" id="GO:0015280">
    <property type="term" value="F:ligand-gated sodium channel activity"/>
    <property type="evidence" value="ECO:0007669"/>
    <property type="project" value="TreeGrafter"/>
</dbReference>
<keyword evidence="15" id="KW-1185">Reference proteome</keyword>
<dbReference type="AlphaFoldDB" id="A0A914D1S8"/>
<keyword evidence="10" id="KW-0325">Glycoprotein</keyword>
<dbReference type="Proteomes" id="UP000887540">
    <property type="component" value="Unplaced"/>
</dbReference>
<feature type="transmembrane region" description="Helical" evidence="14">
    <location>
        <begin position="315"/>
        <end position="344"/>
    </location>
</feature>
<accession>A0A914D1S8</accession>
<evidence type="ECO:0000256" key="10">
    <source>
        <dbReference type="ARBA" id="ARBA00023180"/>
    </source>
</evidence>
<keyword evidence="8 13" id="KW-0406">Ion transport</keyword>
<evidence type="ECO:0000313" key="15">
    <source>
        <dbReference type="Proteomes" id="UP000887540"/>
    </source>
</evidence>
<evidence type="ECO:0000256" key="6">
    <source>
        <dbReference type="ARBA" id="ARBA00022989"/>
    </source>
</evidence>
<dbReference type="InterPro" id="IPR001873">
    <property type="entry name" value="ENaC"/>
</dbReference>
<evidence type="ECO:0000256" key="2">
    <source>
        <dbReference type="ARBA" id="ARBA00007193"/>
    </source>
</evidence>
<evidence type="ECO:0000256" key="4">
    <source>
        <dbReference type="ARBA" id="ARBA00022461"/>
    </source>
</evidence>
<evidence type="ECO:0000313" key="16">
    <source>
        <dbReference type="WBParaSite" id="ACRNAN_scaffold1714.g22571.t1"/>
    </source>
</evidence>
<evidence type="ECO:0000256" key="7">
    <source>
        <dbReference type="ARBA" id="ARBA00023053"/>
    </source>
</evidence>
<keyword evidence="11 13" id="KW-0739">Sodium transport</keyword>
<evidence type="ECO:0000256" key="9">
    <source>
        <dbReference type="ARBA" id="ARBA00023136"/>
    </source>
</evidence>
<keyword evidence="7" id="KW-0915">Sodium</keyword>
<comment type="similarity">
    <text evidence="2 13">Belongs to the amiloride-sensitive sodium channel (TC 1.A.6) family.</text>
</comment>
<keyword evidence="9 14" id="KW-0472">Membrane</keyword>
<dbReference type="Pfam" id="PF00858">
    <property type="entry name" value="ASC"/>
    <property type="match status" value="1"/>
</dbReference>
<dbReference type="GO" id="GO:0005886">
    <property type="term" value="C:plasma membrane"/>
    <property type="evidence" value="ECO:0007669"/>
    <property type="project" value="TreeGrafter"/>
</dbReference>
<keyword evidence="6 14" id="KW-1133">Transmembrane helix</keyword>
<proteinExistence type="inferred from homology"/>
<keyword evidence="4 13" id="KW-0894">Sodium channel</keyword>
<sequence length="458" mass="53097">MEILVSDRILSKLSLEKNSSKVANQMKAEESFPFLLRNLDVEDRRKIEYVLKEIIIECMIGDEKCDLHSDFEVFEDITYGLCYTFNGKSPSKFNVSKSGPSQGLKMLLYTNMTEYTNFTQSSGVRVIIHDQDIFSFPGSYGYFAPIHQYTSFSFKKTVTERINYARRKCVSEPDPKTYLYPGGFTIEGCQRSCFQQKAIELCGCADPRFPLFGQNQTYCLVEDIIKRECLSNNMVSMDDEMCNCQNPCHEVTFTTTISSANLKLPLVLNHYEKVNISIADYIYTEIFYDTIHIEILQEEPANTFYNLISEIGAVIGFWLGMSVIGFLEGVIFLIEFSVGLLYYVDDYMYQKRAPPLPEVELPKIAFYDPGIIPVKRDWDVHAQAYKSEIEKGLIELRHKNAKQYHLIMGNFRYLRNSKKHYKCKICKVKVRPNTAKRILARQEALFIRVKERNRDKLI</sequence>
<organism evidence="15 16">
    <name type="scientific">Acrobeloides nanus</name>
    <dbReference type="NCBI Taxonomy" id="290746"/>
    <lineage>
        <taxon>Eukaryota</taxon>
        <taxon>Metazoa</taxon>
        <taxon>Ecdysozoa</taxon>
        <taxon>Nematoda</taxon>
        <taxon>Chromadorea</taxon>
        <taxon>Rhabditida</taxon>
        <taxon>Tylenchina</taxon>
        <taxon>Cephalobomorpha</taxon>
        <taxon>Cephaloboidea</taxon>
        <taxon>Cephalobidae</taxon>
        <taxon>Acrobeloides</taxon>
    </lineage>
</organism>
<evidence type="ECO:0000256" key="8">
    <source>
        <dbReference type="ARBA" id="ARBA00023065"/>
    </source>
</evidence>
<dbReference type="Gene3D" id="1.10.287.770">
    <property type="entry name" value="YojJ-like"/>
    <property type="match status" value="1"/>
</dbReference>
<evidence type="ECO:0000256" key="11">
    <source>
        <dbReference type="ARBA" id="ARBA00023201"/>
    </source>
</evidence>
<dbReference type="WBParaSite" id="ACRNAN_scaffold1714.g22571.t1">
    <property type="protein sequence ID" value="ACRNAN_scaffold1714.g22571.t1"/>
    <property type="gene ID" value="ACRNAN_scaffold1714.g22571"/>
</dbReference>
<keyword evidence="12 13" id="KW-0407">Ion channel</keyword>
<keyword evidence="3 13" id="KW-0813">Transport</keyword>
<dbReference type="Gene3D" id="2.60.470.10">
    <property type="entry name" value="Acid-sensing ion channels like domains"/>
    <property type="match status" value="1"/>
</dbReference>